<reference evidence="7 8" key="1">
    <citation type="submission" date="2012-08" db="EMBL/GenBank/DDBJ databases">
        <title>Genome sequencing of Lactobacillus florum 8D.</title>
        <authorList>
            <person name="Kim E.B."/>
            <person name="Marco M.L."/>
        </authorList>
    </citation>
    <scope>NUCLEOTIDE SEQUENCE [LARGE SCALE GENOMIC DNA]</scope>
    <source>
        <strain evidence="7 8">8D</strain>
    </source>
</reference>
<organism evidence="7 8">
    <name type="scientific">Fructilactobacillus florum 8D</name>
    <dbReference type="NCBI Taxonomy" id="1221538"/>
    <lineage>
        <taxon>Bacteria</taxon>
        <taxon>Bacillati</taxon>
        <taxon>Bacillota</taxon>
        <taxon>Bacilli</taxon>
        <taxon>Lactobacillales</taxon>
        <taxon>Lactobacillaceae</taxon>
        <taxon>Fructilactobacillus</taxon>
    </lineage>
</organism>
<evidence type="ECO:0000256" key="2">
    <source>
        <dbReference type="ARBA" id="ARBA00022475"/>
    </source>
</evidence>
<feature type="transmembrane region" description="Helical" evidence="6">
    <location>
        <begin position="163"/>
        <end position="181"/>
    </location>
</feature>
<dbReference type="Gene3D" id="1.20.1250.20">
    <property type="entry name" value="MFS general substrate transporter like domains"/>
    <property type="match status" value="1"/>
</dbReference>
<feature type="transmembrane region" description="Helical" evidence="6">
    <location>
        <begin position="94"/>
        <end position="114"/>
    </location>
</feature>
<dbReference type="InterPro" id="IPR036259">
    <property type="entry name" value="MFS_trans_sf"/>
</dbReference>
<evidence type="ECO:0000256" key="1">
    <source>
        <dbReference type="ARBA" id="ARBA00004651"/>
    </source>
</evidence>
<dbReference type="OrthoDB" id="2329948at2"/>
<dbReference type="EMBL" id="ALXG01000013">
    <property type="protein sequence ID" value="ETO40828.1"/>
    <property type="molecule type" value="Genomic_DNA"/>
</dbReference>
<feature type="transmembrane region" description="Helical" evidence="6">
    <location>
        <begin position="68"/>
        <end position="88"/>
    </location>
</feature>
<evidence type="ECO:0000256" key="3">
    <source>
        <dbReference type="ARBA" id="ARBA00022692"/>
    </source>
</evidence>
<keyword evidence="5 6" id="KW-0472">Membrane</keyword>
<feature type="transmembrane region" description="Helical" evidence="6">
    <location>
        <begin position="216"/>
        <end position="234"/>
    </location>
</feature>
<keyword evidence="2" id="KW-1003">Cell membrane</keyword>
<feature type="transmembrane region" description="Helical" evidence="6">
    <location>
        <begin position="309"/>
        <end position="331"/>
    </location>
</feature>
<feature type="transmembrane region" description="Helical" evidence="6">
    <location>
        <begin position="39"/>
        <end position="56"/>
    </location>
</feature>
<evidence type="ECO:0000313" key="7">
    <source>
        <dbReference type="EMBL" id="ETO40828.1"/>
    </source>
</evidence>
<feature type="transmembrane region" description="Helical" evidence="6">
    <location>
        <begin position="12"/>
        <end position="33"/>
    </location>
</feature>
<sequence>MKTIWKLAINDFVAATASMAFSVYTIWYLGAVLHDQKMVAVFGSLSIINILLTPLGGRFADKVAKITIIKYASMLRCLLFALFFISYYVTHQLVLLLIALNLLLSILGSFYGPAIESIAPDYATDESELIHNNSLISIATQVATIAGAALGGVLIMLFDVVDAYAVVLGLLIGSALLVLFIKKPVEAATAPVVGTSKRSLWKDLKITLQIPIIKRILPYAAIVNLSFWLYWYLMPLYLSQQLPQYPIAYSVQDLIIGVSALLGGLYLSKHANKLMKMAKNYPKFLLLQALGLGLLPVSFQLMSNQTMRFGFLIIAWLGYGIFSFFANMIFVTAIQQQVPGKMLGLVMGIVFAIFGSLAPIASVISGFFARPSNGLILLIALPMIIIPIIMNFDHRIGKSLVAK</sequence>
<keyword evidence="3 6" id="KW-0812">Transmembrane</keyword>
<evidence type="ECO:0000256" key="6">
    <source>
        <dbReference type="SAM" id="Phobius"/>
    </source>
</evidence>
<dbReference type="PANTHER" id="PTHR23513:SF6">
    <property type="entry name" value="MAJOR FACILITATOR SUPERFAMILY ASSOCIATED DOMAIN-CONTAINING PROTEIN"/>
    <property type="match status" value="1"/>
</dbReference>
<feature type="transmembrane region" description="Helical" evidence="6">
    <location>
        <begin position="374"/>
        <end position="392"/>
    </location>
</feature>
<gene>
    <name evidence="7" type="ORF">B808_287</name>
</gene>
<dbReference type="AlphaFoldDB" id="W9EFA8"/>
<dbReference type="InterPro" id="IPR011701">
    <property type="entry name" value="MFS"/>
</dbReference>
<proteinExistence type="predicted"/>
<dbReference type="CDD" id="cd06173">
    <property type="entry name" value="MFS_MefA_like"/>
    <property type="match status" value="1"/>
</dbReference>
<dbReference type="Proteomes" id="UP000019474">
    <property type="component" value="Unassembled WGS sequence"/>
</dbReference>
<evidence type="ECO:0000256" key="5">
    <source>
        <dbReference type="ARBA" id="ARBA00023136"/>
    </source>
</evidence>
<feature type="transmembrane region" description="Helical" evidence="6">
    <location>
        <begin position="254"/>
        <end position="272"/>
    </location>
</feature>
<accession>W9EFA8</accession>
<protein>
    <submittedName>
        <fullName evidence="7">Permease, probable multidrug-efflux transporter</fullName>
    </submittedName>
</protein>
<dbReference type="RefSeq" id="WP_035421474.1">
    <property type="nucleotide sequence ID" value="NZ_ALXG01000013.1"/>
</dbReference>
<dbReference type="GO" id="GO:0005886">
    <property type="term" value="C:plasma membrane"/>
    <property type="evidence" value="ECO:0007669"/>
    <property type="project" value="UniProtKB-SubCell"/>
</dbReference>
<dbReference type="GO" id="GO:0022857">
    <property type="term" value="F:transmembrane transporter activity"/>
    <property type="evidence" value="ECO:0007669"/>
    <property type="project" value="InterPro"/>
</dbReference>
<dbReference type="PANTHER" id="PTHR23513">
    <property type="entry name" value="INTEGRAL MEMBRANE EFFLUX PROTEIN-RELATED"/>
    <property type="match status" value="1"/>
</dbReference>
<comment type="subcellular location">
    <subcellularLocation>
        <location evidence="1">Cell membrane</location>
        <topology evidence="1">Multi-pass membrane protein</topology>
    </subcellularLocation>
</comment>
<feature type="transmembrane region" description="Helical" evidence="6">
    <location>
        <begin position="284"/>
        <end position="303"/>
    </location>
</feature>
<dbReference type="SUPFAM" id="SSF103473">
    <property type="entry name" value="MFS general substrate transporter"/>
    <property type="match status" value="1"/>
</dbReference>
<evidence type="ECO:0000313" key="8">
    <source>
        <dbReference type="Proteomes" id="UP000019474"/>
    </source>
</evidence>
<dbReference type="Pfam" id="PF07690">
    <property type="entry name" value="MFS_1"/>
    <property type="match status" value="1"/>
</dbReference>
<dbReference type="PATRIC" id="fig|1221538.3.peg.295"/>
<evidence type="ECO:0000256" key="4">
    <source>
        <dbReference type="ARBA" id="ARBA00022989"/>
    </source>
</evidence>
<keyword evidence="8" id="KW-1185">Reference proteome</keyword>
<comment type="caution">
    <text evidence="7">The sequence shown here is derived from an EMBL/GenBank/DDBJ whole genome shotgun (WGS) entry which is preliminary data.</text>
</comment>
<name>W9EFA8_9LACO</name>
<keyword evidence="4 6" id="KW-1133">Transmembrane helix</keyword>
<feature type="transmembrane region" description="Helical" evidence="6">
    <location>
        <begin position="343"/>
        <end position="368"/>
    </location>
</feature>
<feature type="transmembrane region" description="Helical" evidence="6">
    <location>
        <begin position="135"/>
        <end position="157"/>
    </location>
</feature>